<reference evidence="2" key="1">
    <citation type="journal article" date="2015" name="Nature">
        <title>Complex archaea that bridge the gap between prokaryotes and eukaryotes.</title>
        <authorList>
            <person name="Spang A."/>
            <person name="Saw J.H."/>
            <person name="Jorgensen S.L."/>
            <person name="Zaremba-Niedzwiedzka K."/>
            <person name="Martijn J."/>
            <person name="Lind A.E."/>
            <person name="van Eijk R."/>
            <person name="Schleper C."/>
            <person name="Guy L."/>
            <person name="Ettema T.J."/>
        </authorList>
    </citation>
    <scope>NUCLEOTIDE SEQUENCE</scope>
</reference>
<sequence length="315" mass="35278">MVFSLAYQRLSVLLMAALLAALLIVSASVSADIRIIQQSLGRDFGVLVGDQIEHSYIIAVPAEFELSPDSLPSKGDLNYWLKLLSVNANEIGTQNGIKKYKLDIVFQTFYAPLDVRVLSTPEMDITFHAGDKQQKISLPAWRFSMSPLKETAPVSSKSGESARPFMKPDLPIIAINTQRQTLTVYLLTLAVVIMAFIWLVLSGKVFSFACSPFQLAIKQIKKSKSKQDKANVSQAIYEVHQAFNSVAKQAIFSHQIDAFIATFPEFSRYKQQIIEFYDLSMNVLYGETQAKPEHFQQLLSLCRTMAKAEKLALKK</sequence>
<feature type="transmembrane region" description="Helical" evidence="1">
    <location>
        <begin position="182"/>
        <end position="201"/>
    </location>
</feature>
<keyword evidence="1" id="KW-1133">Transmembrane helix</keyword>
<organism evidence="2">
    <name type="scientific">marine sediment metagenome</name>
    <dbReference type="NCBI Taxonomy" id="412755"/>
    <lineage>
        <taxon>unclassified sequences</taxon>
        <taxon>metagenomes</taxon>
        <taxon>ecological metagenomes</taxon>
    </lineage>
</organism>
<gene>
    <name evidence="2" type="ORF">LCGC14_0747160</name>
</gene>
<evidence type="ECO:0000256" key="1">
    <source>
        <dbReference type="SAM" id="Phobius"/>
    </source>
</evidence>
<protein>
    <recommendedName>
        <fullName evidence="3">MxaA protein</fullName>
    </recommendedName>
</protein>
<proteinExistence type="predicted"/>
<accession>A0A0F9Q4Z7</accession>
<name>A0A0F9Q4Z7_9ZZZZ</name>
<keyword evidence="1" id="KW-0472">Membrane</keyword>
<dbReference type="AlphaFoldDB" id="A0A0F9Q4Z7"/>
<keyword evidence="1" id="KW-0812">Transmembrane</keyword>
<evidence type="ECO:0000313" key="2">
    <source>
        <dbReference type="EMBL" id="KKN39055.1"/>
    </source>
</evidence>
<evidence type="ECO:0008006" key="3">
    <source>
        <dbReference type="Google" id="ProtNLM"/>
    </source>
</evidence>
<comment type="caution">
    <text evidence="2">The sequence shown here is derived from an EMBL/GenBank/DDBJ whole genome shotgun (WGS) entry which is preliminary data.</text>
</comment>
<dbReference type="EMBL" id="LAZR01001785">
    <property type="protein sequence ID" value="KKN39055.1"/>
    <property type="molecule type" value="Genomic_DNA"/>
</dbReference>